<dbReference type="AlphaFoldDB" id="A0A433QL98"/>
<accession>A0A433QL98</accession>
<evidence type="ECO:0000313" key="4">
    <source>
        <dbReference type="Proteomes" id="UP000274822"/>
    </source>
</evidence>
<dbReference type="Proteomes" id="UP000274822">
    <property type="component" value="Unassembled WGS sequence"/>
</dbReference>
<dbReference type="SUPFAM" id="SSF117281">
    <property type="entry name" value="Kelch motif"/>
    <property type="match status" value="1"/>
</dbReference>
<keyword evidence="1" id="KW-0677">Repeat</keyword>
<evidence type="ECO:0000256" key="2">
    <source>
        <dbReference type="ARBA" id="ARBA00023004"/>
    </source>
</evidence>
<organism evidence="3 4">
    <name type="scientific">Jimgerdemannia flammicorona</name>
    <dbReference type="NCBI Taxonomy" id="994334"/>
    <lineage>
        <taxon>Eukaryota</taxon>
        <taxon>Fungi</taxon>
        <taxon>Fungi incertae sedis</taxon>
        <taxon>Mucoromycota</taxon>
        <taxon>Mucoromycotina</taxon>
        <taxon>Endogonomycetes</taxon>
        <taxon>Endogonales</taxon>
        <taxon>Endogonaceae</taxon>
        <taxon>Jimgerdemannia</taxon>
    </lineage>
</organism>
<reference evidence="3 4" key="1">
    <citation type="journal article" date="2018" name="New Phytol.">
        <title>Phylogenomics of Endogonaceae and evolution of mycorrhizas within Mucoromycota.</title>
        <authorList>
            <person name="Chang Y."/>
            <person name="Desiro A."/>
            <person name="Na H."/>
            <person name="Sandor L."/>
            <person name="Lipzen A."/>
            <person name="Clum A."/>
            <person name="Barry K."/>
            <person name="Grigoriev I.V."/>
            <person name="Martin F.M."/>
            <person name="Stajich J.E."/>
            <person name="Smith M.E."/>
            <person name="Bonito G."/>
            <person name="Spatafora J.W."/>
        </authorList>
    </citation>
    <scope>NUCLEOTIDE SEQUENCE [LARGE SCALE GENOMIC DNA]</scope>
    <source>
        <strain evidence="3 4">AD002</strain>
    </source>
</reference>
<protein>
    <submittedName>
        <fullName evidence="3">Kelch repeat protein</fullName>
    </submittedName>
</protein>
<dbReference type="PANTHER" id="PTHR47435">
    <property type="entry name" value="KELCH REPEAT PROTEIN (AFU_ORTHOLOGUE AFUA_5G12780)"/>
    <property type="match status" value="1"/>
</dbReference>
<gene>
    <name evidence="3" type="ORF">BC938DRAFT_479268</name>
</gene>
<dbReference type="Gene3D" id="2.120.10.80">
    <property type="entry name" value="Kelch-type beta propeller"/>
    <property type="match status" value="2"/>
</dbReference>
<dbReference type="EMBL" id="RBNJ01003778">
    <property type="protein sequence ID" value="RUS30538.1"/>
    <property type="molecule type" value="Genomic_DNA"/>
</dbReference>
<keyword evidence="2" id="KW-0408">Iron</keyword>
<comment type="caution">
    <text evidence="3">The sequence shown here is derived from an EMBL/GenBank/DDBJ whole genome shotgun (WGS) entry which is preliminary data.</text>
</comment>
<evidence type="ECO:0000313" key="3">
    <source>
        <dbReference type="EMBL" id="RUS30538.1"/>
    </source>
</evidence>
<proteinExistence type="predicted"/>
<sequence>MSSSSPDVVLTATWSELNTTHHKTNVPRSSHTLAVLADHAYIFGGEIIPRIPVDNIIYVYNLTAQHWENPIEPVGDAPSPRVGATSAVLSGFIYVFGGRGGKDMTPLVSDIYQFDPKTRRWSIIRPANESAPVPEPRSFHGMTASETHLYVFAGCPISGRLNDLWSFNPLSRVWTQLAFPDVSARGGPGITYADGKLWLFGGFNGNELDDLRTYSIATDVWSSPTVLTSSRPPARSVHGLVHLGDSRLVTLYGEKDPSLVGHEGAGKFWDDIWVLDIHEGGQKVEWRQVTIDGAAGSGGHVVKPKDRGWFQAVAWKGKVVLSGGLDVDNGRLGDLFVLDVV</sequence>
<dbReference type="InterPro" id="IPR015915">
    <property type="entry name" value="Kelch-typ_b-propeller"/>
</dbReference>
<dbReference type="PANTHER" id="PTHR47435:SF4">
    <property type="entry name" value="KELCH REPEAT PROTEIN (AFU_ORTHOLOGUE AFUA_5G12780)"/>
    <property type="match status" value="1"/>
</dbReference>
<keyword evidence="4" id="KW-1185">Reference proteome</keyword>
<dbReference type="Pfam" id="PF24681">
    <property type="entry name" value="Kelch_KLHDC2_KLHL20_DRC7"/>
    <property type="match status" value="1"/>
</dbReference>
<name>A0A433QL98_9FUNG</name>
<dbReference type="GO" id="GO:0019760">
    <property type="term" value="P:glucosinolate metabolic process"/>
    <property type="evidence" value="ECO:0007669"/>
    <property type="project" value="UniProtKB-ARBA"/>
</dbReference>
<evidence type="ECO:0000256" key="1">
    <source>
        <dbReference type="ARBA" id="ARBA00022737"/>
    </source>
</evidence>